<dbReference type="GO" id="GO:0006909">
    <property type="term" value="P:phagocytosis"/>
    <property type="evidence" value="ECO:0007669"/>
    <property type="project" value="TreeGrafter"/>
</dbReference>
<dbReference type="Proteomes" id="UP000518266">
    <property type="component" value="Unassembled WGS sequence"/>
</dbReference>
<dbReference type="InterPro" id="IPR002392">
    <property type="entry name" value="ANX5"/>
</dbReference>
<dbReference type="PANTHER" id="PTHR10502">
    <property type="entry name" value="ANNEXIN"/>
    <property type="match status" value="1"/>
</dbReference>
<accession>A0A7J5YRP5</accession>
<dbReference type="EMBL" id="JAAKFY010000010">
    <property type="protein sequence ID" value="KAF3851087.1"/>
    <property type="molecule type" value="Genomic_DNA"/>
</dbReference>
<dbReference type="PROSITE" id="PS00223">
    <property type="entry name" value="ANNEXIN_1"/>
    <property type="match status" value="1"/>
</dbReference>
<gene>
    <name evidence="7" type="ORF">F7725_012859</name>
</gene>
<dbReference type="PROSITE" id="PS51897">
    <property type="entry name" value="ANNEXIN_2"/>
    <property type="match status" value="3"/>
</dbReference>
<organism evidence="7 8">
    <name type="scientific">Dissostichus mawsoni</name>
    <name type="common">Antarctic cod</name>
    <dbReference type="NCBI Taxonomy" id="36200"/>
    <lineage>
        <taxon>Eukaryota</taxon>
        <taxon>Metazoa</taxon>
        <taxon>Chordata</taxon>
        <taxon>Craniata</taxon>
        <taxon>Vertebrata</taxon>
        <taxon>Euteleostomi</taxon>
        <taxon>Actinopterygii</taxon>
        <taxon>Neopterygii</taxon>
        <taxon>Teleostei</taxon>
        <taxon>Neoteleostei</taxon>
        <taxon>Acanthomorphata</taxon>
        <taxon>Eupercaria</taxon>
        <taxon>Perciformes</taxon>
        <taxon>Notothenioidei</taxon>
        <taxon>Nototheniidae</taxon>
        <taxon>Dissostichus</taxon>
    </lineage>
</organism>
<dbReference type="PRINTS" id="PR00196">
    <property type="entry name" value="ANNEXIN"/>
</dbReference>
<dbReference type="OrthoDB" id="37886at2759"/>
<evidence type="ECO:0000313" key="7">
    <source>
        <dbReference type="EMBL" id="KAF3851087.1"/>
    </source>
</evidence>
<dbReference type="Pfam" id="PF00191">
    <property type="entry name" value="Annexin"/>
    <property type="match status" value="3"/>
</dbReference>
<comment type="caution">
    <text evidence="7">The sequence shown here is derived from an EMBL/GenBank/DDBJ whole genome shotgun (WGS) entry which is preliminary data.</text>
</comment>
<dbReference type="SMART" id="SM00335">
    <property type="entry name" value="ANX"/>
    <property type="match status" value="3"/>
</dbReference>
<dbReference type="GO" id="GO:0071385">
    <property type="term" value="P:cellular response to glucocorticoid stimulus"/>
    <property type="evidence" value="ECO:0007669"/>
    <property type="project" value="TreeGrafter"/>
</dbReference>
<proteinExistence type="inferred from homology"/>
<evidence type="ECO:0000256" key="6">
    <source>
        <dbReference type="RuleBase" id="RU003540"/>
    </source>
</evidence>
<dbReference type="GO" id="GO:0012506">
    <property type="term" value="C:vesicle membrane"/>
    <property type="evidence" value="ECO:0007669"/>
    <property type="project" value="TreeGrafter"/>
</dbReference>
<name>A0A7J5YRP5_DISMA</name>
<dbReference type="GO" id="GO:0005544">
    <property type="term" value="F:calcium-dependent phospholipid binding"/>
    <property type="evidence" value="ECO:0007669"/>
    <property type="project" value="UniProtKB-KW"/>
</dbReference>
<evidence type="ECO:0000256" key="2">
    <source>
        <dbReference type="ARBA" id="ARBA00022737"/>
    </source>
</evidence>
<dbReference type="SUPFAM" id="SSF47874">
    <property type="entry name" value="Annexin"/>
    <property type="match status" value="1"/>
</dbReference>
<dbReference type="GO" id="GO:0050819">
    <property type="term" value="P:negative regulation of coagulation"/>
    <property type="evidence" value="ECO:0007669"/>
    <property type="project" value="InterPro"/>
</dbReference>
<dbReference type="Gene3D" id="1.10.220.10">
    <property type="entry name" value="Annexin"/>
    <property type="match status" value="3"/>
</dbReference>
<evidence type="ECO:0000256" key="3">
    <source>
        <dbReference type="ARBA" id="ARBA00022837"/>
    </source>
</evidence>
<dbReference type="GO" id="GO:0007165">
    <property type="term" value="P:signal transduction"/>
    <property type="evidence" value="ECO:0007669"/>
    <property type="project" value="TreeGrafter"/>
</dbReference>
<dbReference type="InterPro" id="IPR018502">
    <property type="entry name" value="Annexin_repeat"/>
</dbReference>
<dbReference type="FunFam" id="1.10.220.10:FF:000001">
    <property type="entry name" value="Annexin"/>
    <property type="match status" value="1"/>
</dbReference>
<sequence length="460" mass="51067">MHLRYELQTATITNSNPPQSVAELTVLCSLCFHLPQQLPAAPGMMPSTFLVFSQLPVWPFAAPAVLFRVTALVRCQVNPPVRETLRQEPVQAARTTPVETVPSFYARRYALDGAPLRSCCCGRQRFNPMAAVGGLDPLLVYIHSLCHFNSTGISVRQTSFVQAHTSESNSPTMSFIQAFLQQTVYMGMPDESVLAKEGTVNAALNFSSTSGSSTEERSEGRSGGGVLALLKTPAQYDAQQLKLAMKRRKSLLRFLASRTNREIEEIKKAYKEDHKKDLETDIRGDTSGEFRAALLELCKYANTTEGVCEQMIDSDARALYEAGEGRKGKDCSVFIDILTNRSGPHLRKVFDRYSKYSKVDVAKAIDLEMKGDIESCLTAVVKCAGSRTAFFAEKLNLAMKGKGTRKHILTRIMVSRSEIDMKRIKDEYKKNYGSTLHRDILDDTKGDYEKILLALCGGDN</sequence>
<reference evidence="7 8" key="1">
    <citation type="submission" date="2020-03" db="EMBL/GenBank/DDBJ databases">
        <title>Dissostichus mawsoni Genome sequencing and assembly.</title>
        <authorList>
            <person name="Park H."/>
        </authorList>
    </citation>
    <scope>NUCLEOTIDE SEQUENCE [LARGE SCALE GENOMIC DNA]</scope>
    <source>
        <strain evidence="7">DM0001</strain>
        <tissue evidence="7">Muscle</tissue>
    </source>
</reference>
<dbReference type="PRINTS" id="PR00201">
    <property type="entry name" value="ANNEXINV"/>
</dbReference>
<keyword evidence="4 6" id="KW-0041">Annexin</keyword>
<dbReference type="GO" id="GO:0005509">
    <property type="term" value="F:calcium ion binding"/>
    <property type="evidence" value="ECO:0007669"/>
    <property type="project" value="InterPro"/>
</dbReference>
<dbReference type="AlphaFoldDB" id="A0A7J5YRP5"/>
<keyword evidence="2 6" id="KW-0677">Repeat</keyword>
<dbReference type="GO" id="GO:0005737">
    <property type="term" value="C:cytoplasm"/>
    <property type="evidence" value="ECO:0007669"/>
    <property type="project" value="TreeGrafter"/>
</dbReference>
<dbReference type="InterPro" id="IPR037104">
    <property type="entry name" value="Annexin_sf"/>
</dbReference>
<dbReference type="PANTHER" id="PTHR10502:SF17">
    <property type="entry name" value="ANNEXIN A1"/>
    <property type="match status" value="1"/>
</dbReference>
<comment type="domain">
    <text evidence="6">A pair of annexin repeats may form one binding site for calcium and phospholipid.</text>
</comment>
<comment type="similarity">
    <text evidence="1 6">Belongs to the annexin family.</text>
</comment>
<dbReference type="GO" id="GO:0005634">
    <property type="term" value="C:nucleus"/>
    <property type="evidence" value="ECO:0007669"/>
    <property type="project" value="TreeGrafter"/>
</dbReference>
<dbReference type="InterPro" id="IPR001464">
    <property type="entry name" value="Annexin"/>
</dbReference>
<protein>
    <recommendedName>
        <fullName evidence="6">Annexin</fullName>
    </recommendedName>
</protein>
<keyword evidence="3 6" id="KW-0106">Calcium</keyword>
<keyword evidence="8" id="KW-1185">Reference proteome</keyword>
<evidence type="ECO:0000256" key="5">
    <source>
        <dbReference type="ARBA" id="ARBA00023302"/>
    </source>
</evidence>
<dbReference type="GO" id="GO:0001786">
    <property type="term" value="F:phosphatidylserine binding"/>
    <property type="evidence" value="ECO:0007669"/>
    <property type="project" value="TreeGrafter"/>
</dbReference>
<keyword evidence="5 6" id="KW-0111">Calcium/phospholipid-binding</keyword>
<evidence type="ECO:0000256" key="1">
    <source>
        <dbReference type="ARBA" id="ARBA00007831"/>
    </source>
</evidence>
<dbReference type="FunFam" id="1.10.220.10:FF:000002">
    <property type="entry name" value="Annexin"/>
    <property type="match status" value="1"/>
</dbReference>
<dbReference type="InterPro" id="IPR018252">
    <property type="entry name" value="Annexin_repeat_CS"/>
</dbReference>
<dbReference type="GO" id="GO:0005886">
    <property type="term" value="C:plasma membrane"/>
    <property type="evidence" value="ECO:0007669"/>
    <property type="project" value="TreeGrafter"/>
</dbReference>
<evidence type="ECO:0000256" key="4">
    <source>
        <dbReference type="ARBA" id="ARBA00023216"/>
    </source>
</evidence>
<evidence type="ECO:0000313" key="8">
    <source>
        <dbReference type="Proteomes" id="UP000518266"/>
    </source>
</evidence>